<dbReference type="AlphaFoldDB" id="E8ZI66"/>
<gene>
    <name evidence="3" type="ordered locus">HF1_08290</name>
</gene>
<dbReference type="PROSITE" id="PS51257">
    <property type="entry name" value="PROKAR_LIPOPROTEIN"/>
    <property type="match status" value="1"/>
</dbReference>
<feature type="chain" id="PRO_5003235732" description="Lipoprotein" evidence="2">
    <location>
        <begin position="21"/>
        <end position="173"/>
    </location>
</feature>
<evidence type="ECO:0000313" key="4">
    <source>
        <dbReference type="Proteomes" id="UP000008637"/>
    </source>
</evidence>
<reference evidence="3 4" key="1">
    <citation type="journal article" date="2011" name="J. Bacteriol.">
        <title>Complete genome sequence of Mycoplasma haemofelis, a hemotropic mycoplasma.</title>
        <authorList>
            <person name="Barker E.N."/>
            <person name="Helps C.R."/>
            <person name="Peters I.R."/>
            <person name="Darby A.C."/>
            <person name="Radford A.D."/>
            <person name="Tasker S."/>
        </authorList>
    </citation>
    <scope>NUCLEOTIDE SEQUENCE [LARGE SCALE GENOMIC DNA]</scope>
    <source>
        <strain evidence="3 4">Langford 1</strain>
    </source>
</reference>
<evidence type="ECO:0008006" key="5">
    <source>
        <dbReference type="Google" id="ProtNLM"/>
    </source>
</evidence>
<accession>E8ZI66</accession>
<protein>
    <recommendedName>
        <fullName evidence="5">Lipoprotein</fullName>
    </recommendedName>
</protein>
<dbReference type="HOGENOM" id="CLU_114919_0_0_14"/>
<evidence type="ECO:0000256" key="2">
    <source>
        <dbReference type="SAM" id="SignalP"/>
    </source>
</evidence>
<sequence length="173" mass="18951">MNKALLTLGSSVGAAGCAGAAGVAYWKSSSTSDPKTNFNERFKKEVVGRVLLDSSGDKHDPIWDQLVKEYKEASSGVLGFSDIDRDKIKSYCKSSSESTEEGKFQVYVEWCSRNTLRTQFNEKVENKSWIDSDVEEGWRDKASSYPDSNSGNLQIPKAGAGAGTVEKSSITWD</sequence>
<dbReference type="KEGG" id="mha:HF1_08290"/>
<feature type="region of interest" description="Disordered" evidence="1">
    <location>
        <begin position="140"/>
        <end position="173"/>
    </location>
</feature>
<proteinExistence type="predicted"/>
<keyword evidence="2" id="KW-0732">Signal</keyword>
<dbReference type="EMBL" id="FR773153">
    <property type="protein sequence ID" value="CBY92837.1"/>
    <property type="molecule type" value="Genomic_DNA"/>
</dbReference>
<keyword evidence="4" id="KW-1185">Reference proteome</keyword>
<organism evidence="3 4">
    <name type="scientific">Mycoplasma haemofelis (strain Langford 1)</name>
    <name type="common">Haemobartonella felis</name>
    <dbReference type="NCBI Taxonomy" id="941640"/>
    <lineage>
        <taxon>Bacteria</taxon>
        <taxon>Bacillati</taxon>
        <taxon>Mycoplasmatota</taxon>
        <taxon>Mollicutes</taxon>
        <taxon>Mycoplasmataceae</taxon>
        <taxon>Mycoplasma</taxon>
    </lineage>
</organism>
<dbReference type="Proteomes" id="UP000008637">
    <property type="component" value="Chromosome"/>
</dbReference>
<name>E8ZI66_MYCHL</name>
<feature type="signal peptide" evidence="2">
    <location>
        <begin position="1"/>
        <end position="20"/>
    </location>
</feature>
<evidence type="ECO:0000256" key="1">
    <source>
        <dbReference type="SAM" id="MobiDB-lite"/>
    </source>
</evidence>
<evidence type="ECO:0000313" key="3">
    <source>
        <dbReference type="EMBL" id="CBY92837.1"/>
    </source>
</evidence>